<evidence type="ECO:0000313" key="1">
    <source>
        <dbReference type="EMBL" id="QDT54905.1"/>
    </source>
</evidence>
<dbReference type="AlphaFoldDB" id="A0A517SFK4"/>
<organism evidence="1 2">
    <name type="scientific">Caulifigura coniformis</name>
    <dbReference type="NCBI Taxonomy" id="2527983"/>
    <lineage>
        <taxon>Bacteria</taxon>
        <taxon>Pseudomonadati</taxon>
        <taxon>Planctomycetota</taxon>
        <taxon>Planctomycetia</taxon>
        <taxon>Planctomycetales</taxon>
        <taxon>Planctomycetaceae</taxon>
        <taxon>Caulifigura</taxon>
    </lineage>
</organism>
<dbReference type="EMBL" id="CP036271">
    <property type="protein sequence ID" value="QDT54905.1"/>
    <property type="molecule type" value="Genomic_DNA"/>
</dbReference>
<proteinExistence type="predicted"/>
<accession>A0A517SFK4</accession>
<keyword evidence="2" id="KW-1185">Reference proteome</keyword>
<dbReference type="RefSeq" id="WP_145030723.1">
    <property type="nucleotide sequence ID" value="NZ_CP036271.1"/>
</dbReference>
<dbReference type="InParanoid" id="A0A517SFK4"/>
<dbReference type="KEGG" id="ccos:Pan44_29440"/>
<dbReference type="Proteomes" id="UP000315700">
    <property type="component" value="Chromosome"/>
</dbReference>
<name>A0A517SFK4_9PLAN</name>
<gene>
    <name evidence="1" type="ORF">Pan44_29440</name>
</gene>
<protein>
    <submittedName>
        <fullName evidence="1">Uncharacterized protein</fullName>
    </submittedName>
</protein>
<sequence>MTRRRRLTIAVLVLLILGGGLWWSTRPRIDPRLVGTWTADWGPYGIEHYDFCEDGRLWLKGDPFSRPHRWRVSDSVLFVSADRDADLWTRLRILKLKVRKEINGKSTSQTWNELTIDSVAASEIKLSNSAGERAVLIRNTSRRAKWLGP</sequence>
<evidence type="ECO:0000313" key="2">
    <source>
        <dbReference type="Proteomes" id="UP000315700"/>
    </source>
</evidence>
<reference evidence="1 2" key="1">
    <citation type="submission" date="2019-02" db="EMBL/GenBank/DDBJ databases">
        <title>Deep-cultivation of Planctomycetes and their phenomic and genomic characterization uncovers novel biology.</title>
        <authorList>
            <person name="Wiegand S."/>
            <person name="Jogler M."/>
            <person name="Boedeker C."/>
            <person name="Pinto D."/>
            <person name="Vollmers J."/>
            <person name="Rivas-Marin E."/>
            <person name="Kohn T."/>
            <person name="Peeters S.H."/>
            <person name="Heuer A."/>
            <person name="Rast P."/>
            <person name="Oberbeckmann S."/>
            <person name="Bunk B."/>
            <person name="Jeske O."/>
            <person name="Meyerdierks A."/>
            <person name="Storesund J.E."/>
            <person name="Kallscheuer N."/>
            <person name="Luecker S."/>
            <person name="Lage O.M."/>
            <person name="Pohl T."/>
            <person name="Merkel B.J."/>
            <person name="Hornburger P."/>
            <person name="Mueller R.-W."/>
            <person name="Bruemmer F."/>
            <person name="Labrenz M."/>
            <person name="Spormann A.M."/>
            <person name="Op den Camp H."/>
            <person name="Overmann J."/>
            <person name="Amann R."/>
            <person name="Jetten M.S.M."/>
            <person name="Mascher T."/>
            <person name="Medema M.H."/>
            <person name="Devos D.P."/>
            <person name="Kaster A.-K."/>
            <person name="Ovreas L."/>
            <person name="Rohde M."/>
            <person name="Galperin M.Y."/>
            <person name="Jogler C."/>
        </authorList>
    </citation>
    <scope>NUCLEOTIDE SEQUENCE [LARGE SCALE GENOMIC DNA]</scope>
    <source>
        <strain evidence="1 2">Pan44</strain>
    </source>
</reference>